<dbReference type="GO" id="GO:0016787">
    <property type="term" value="F:hydrolase activity"/>
    <property type="evidence" value="ECO:0007669"/>
    <property type="project" value="UniProtKB-KW"/>
</dbReference>
<dbReference type="Pfam" id="PF12146">
    <property type="entry name" value="Hydrolase_4"/>
    <property type="match status" value="1"/>
</dbReference>
<feature type="domain" description="Serine aminopeptidase S33" evidence="1">
    <location>
        <begin position="28"/>
        <end position="139"/>
    </location>
</feature>
<dbReference type="AlphaFoldDB" id="A0AAW4MPW4"/>
<evidence type="ECO:0000313" key="2">
    <source>
        <dbReference type="EMBL" id="MBV3382146.1"/>
    </source>
</evidence>
<dbReference type="RefSeq" id="WP_217747164.1">
    <property type="nucleotide sequence ID" value="NZ_JAHOEB010000010.1"/>
</dbReference>
<dbReference type="PANTHER" id="PTHR43798">
    <property type="entry name" value="MONOACYLGLYCEROL LIPASE"/>
    <property type="match status" value="1"/>
</dbReference>
<proteinExistence type="predicted"/>
<dbReference type="InterPro" id="IPR022742">
    <property type="entry name" value="Hydrolase_4"/>
</dbReference>
<protein>
    <submittedName>
        <fullName evidence="2">Alpha/beta hydrolase</fullName>
    </submittedName>
</protein>
<dbReference type="Proteomes" id="UP001196408">
    <property type="component" value="Unassembled WGS sequence"/>
</dbReference>
<dbReference type="EMBL" id="JAHOEF010000010">
    <property type="protein sequence ID" value="MBV3382146.1"/>
    <property type="molecule type" value="Genomic_DNA"/>
</dbReference>
<dbReference type="PANTHER" id="PTHR43798:SF33">
    <property type="entry name" value="HYDROLASE, PUTATIVE (AFU_ORTHOLOGUE AFUA_2G14860)-RELATED"/>
    <property type="match status" value="1"/>
</dbReference>
<accession>A0AAW4MPW4</accession>
<organism evidence="2 4">
    <name type="scientific">Catenibacterium mitsuokai</name>
    <dbReference type="NCBI Taxonomy" id="100886"/>
    <lineage>
        <taxon>Bacteria</taxon>
        <taxon>Bacillati</taxon>
        <taxon>Bacillota</taxon>
        <taxon>Erysipelotrichia</taxon>
        <taxon>Erysipelotrichales</taxon>
        <taxon>Coprobacillaceae</taxon>
        <taxon>Catenibacterium</taxon>
    </lineage>
</organism>
<evidence type="ECO:0000313" key="3">
    <source>
        <dbReference type="EMBL" id="MBV3392129.1"/>
    </source>
</evidence>
<evidence type="ECO:0000259" key="1">
    <source>
        <dbReference type="Pfam" id="PF12146"/>
    </source>
</evidence>
<dbReference type="GO" id="GO:0016020">
    <property type="term" value="C:membrane"/>
    <property type="evidence" value="ECO:0007669"/>
    <property type="project" value="TreeGrafter"/>
</dbReference>
<sequence>MQQYCEIATPKGVMRGFFHVPHRKEFPVLLIFHGFTGQCTGTKFSYVSLSRLLEAQGVGTLRMDFLGSGESDLTFKEMTFDDELSCARILLEELKKMPQVTDIYVLGHSMGGAIASELAKIYPEDIKKLVLWAPAFCLPDALDYLTGTVKEAPVYDHSGFEISDAFVKDMLQRDFYKNLDTYKNDLLVIHGTEDKTVPYAISEKYTKLFGKQMIFHPVVGASHNYDNADHIHEVLSITYKFLTEQVM</sequence>
<evidence type="ECO:0000313" key="4">
    <source>
        <dbReference type="Proteomes" id="UP001196408"/>
    </source>
</evidence>
<reference evidence="2 5" key="1">
    <citation type="submission" date="2021-06" db="EMBL/GenBank/DDBJ databases">
        <title>Collection of gut derived symbiotic bacterial strains cultured from healthy donors.</title>
        <authorList>
            <person name="Lin H."/>
            <person name="Littmann E."/>
            <person name="Pamer E.G."/>
        </authorList>
    </citation>
    <scope>NUCLEOTIDE SEQUENCE</scope>
    <source>
        <strain evidence="3 5">MSK.21.70</strain>
        <strain evidence="2">MSK.21.82</strain>
    </source>
</reference>
<name>A0AAW4MPW4_9FIRM</name>
<dbReference type="InterPro" id="IPR050266">
    <property type="entry name" value="AB_hydrolase_sf"/>
</dbReference>
<comment type="caution">
    <text evidence="2">The sequence shown here is derived from an EMBL/GenBank/DDBJ whole genome shotgun (WGS) entry which is preliminary data.</text>
</comment>
<dbReference type="Proteomes" id="UP001197492">
    <property type="component" value="Unassembled WGS sequence"/>
</dbReference>
<keyword evidence="2" id="KW-0378">Hydrolase</keyword>
<gene>
    <name evidence="2" type="ORF">KSV97_02670</name>
    <name evidence="3" type="ORF">KSW06_02465</name>
</gene>
<keyword evidence="5" id="KW-1185">Reference proteome</keyword>
<dbReference type="EMBL" id="JAHOEL010000009">
    <property type="protein sequence ID" value="MBV3392129.1"/>
    <property type="molecule type" value="Genomic_DNA"/>
</dbReference>
<evidence type="ECO:0000313" key="5">
    <source>
        <dbReference type="Proteomes" id="UP001197492"/>
    </source>
</evidence>